<evidence type="ECO:0000259" key="4">
    <source>
        <dbReference type="PROSITE" id="PS51194"/>
    </source>
</evidence>
<evidence type="ECO:0000313" key="6">
    <source>
        <dbReference type="Proteomes" id="UP001183414"/>
    </source>
</evidence>
<gene>
    <name evidence="5" type="ORF">RM572_27110</name>
</gene>
<dbReference type="InterPro" id="IPR050742">
    <property type="entry name" value="Helicase_Restrict-Modif_Enz"/>
</dbReference>
<feature type="domain" description="Helicase C-terminal" evidence="4">
    <location>
        <begin position="244"/>
        <end position="421"/>
    </location>
</feature>
<dbReference type="RefSeq" id="WP_311676034.1">
    <property type="nucleotide sequence ID" value="NZ_JAVREQ010000037.1"/>
</dbReference>
<dbReference type="Gene3D" id="6.10.140.530">
    <property type="match status" value="2"/>
</dbReference>
<keyword evidence="1" id="KW-0378">Hydrolase</keyword>
<dbReference type="CDD" id="cd18785">
    <property type="entry name" value="SF2_C"/>
    <property type="match status" value="1"/>
</dbReference>
<dbReference type="PANTHER" id="PTHR47396">
    <property type="entry name" value="TYPE I RESTRICTION ENZYME ECOKI R PROTEIN"/>
    <property type="match status" value="1"/>
</dbReference>
<dbReference type="PANTHER" id="PTHR47396:SF1">
    <property type="entry name" value="ATP-DEPENDENT HELICASE IRC3-RELATED"/>
    <property type="match status" value="1"/>
</dbReference>
<feature type="region of interest" description="Disordered" evidence="2">
    <location>
        <begin position="424"/>
        <end position="444"/>
    </location>
</feature>
<dbReference type="Gene3D" id="3.40.50.300">
    <property type="entry name" value="P-loop containing nucleotide triphosphate hydrolases"/>
    <property type="match status" value="2"/>
</dbReference>
<dbReference type="SUPFAM" id="SSF52540">
    <property type="entry name" value="P-loop containing nucleoside triphosphate hydrolases"/>
    <property type="match status" value="1"/>
</dbReference>
<dbReference type="InterPro" id="IPR005114">
    <property type="entry name" value="Helicase_assoc"/>
</dbReference>
<evidence type="ECO:0000256" key="2">
    <source>
        <dbReference type="SAM" id="MobiDB-lite"/>
    </source>
</evidence>
<dbReference type="PROSITE" id="PS51192">
    <property type="entry name" value="HELICASE_ATP_BIND_1"/>
    <property type="match status" value="1"/>
</dbReference>
<keyword evidence="6" id="KW-1185">Reference proteome</keyword>
<dbReference type="InterPro" id="IPR001650">
    <property type="entry name" value="Helicase_C-like"/>
</dbReference>
<feature type="domain" description="Helicase ATP-binding" evidence="3">
    <location>
        <begin position="1"/>
        <end position="178"/>
    </location>
</feature>
<dbReference type="InterPro" id="IPR002464">
    <property type="entry name" value="DNA/RNA_helicase_DEAH_CS"/>
</dbReference>
<comment type="caution">
    <text evidence="5">The sequence shown here is derived from an EMBL/GenBank/DDBJ whole genome shotgun (WGS) entry which is preliminary data.</text>
</comment>
<name>A0ABU2P1W1_9ACTN</name>
<dbReference type="EMBL" id="JAVREQ010000037">
    <property type="protein sequence ID" value="MDT0382433.1"/>
    <property type="molecule type" value="Genomic_DNA"/>
</dbReference>
<organism evidence="5 6">
    <name type="scientific">Streptomyces hazeniae</name>
    <dbReference type="NCBI Taxonomy" id="3075538"/>
    <lineage>
        <taxon>Bacteria</taxon>
        <taxon>Bacillati</taxon>
        <taxon>Actinomycetota</taxon>
        <taxon>Actinomycetes</taxon>
        <taxon>Kitasatosporales</taxon>
        <taxon>Streptomycetaceae</taxon>
        <taxon>Streptomyces</taxon>
    </lineage>
</organism>
<dbReference type="Pfam" id="PF04851">
    <property type="entry name" value="ResIII"/>
    <property type="match status" value="1"/>
</dbReference>
<dbReference type="Pfam" id="PF00271">
    <property type="entry name" value="Helicase_C"/>
    <property type="match status" value="1"/>
</dbReference>
<evidence type="ECO:0000256" key="1">
    <source>
        <dbReference type="ARBA" id="ARBA00022801"/>
    </source>
</evidence>
<dbReference type="InterPro" id="IPR006935">
    <property type="entry name" value="Helicase/UvrB_N"/>
</dbReference>
<dbReference type="SMART" id="SM00487">
    <property type="entry name" value="DEXDc"/>
    <property type="match status" value="1"/>
</dbReference>
<dbReference type="Proteomes" id="UP001183414">
    <property type="component" value="Unassembled WGS sequence"/>
</dbReference>
<dbReference type="Pfam" id="PF03457">
    <property type="entry name" value="HA"/>
    <property type="match status" value="2"/>
</dbReference>
<dbReference type="InterPro" id="IPR027417">
    <property type="entry name" value="P-loop_NTPase"/>
</dbReference>
<evidence type="ECO:0000259" key="3">
    <source>
        <dbReference type="PROSITE" id="PS51192"/>
    </source>
</evidence>
<accession>A0ABU2P1W1</accession>
<sequence>MPRATIVSATGTGKTLVAIRIAEHFAHEGNILVVVPSLDLIAQTAKRWHGDSTIEHMLGICSMPYRQAGAVRKHITLTTKPRVIAEAVAACRGEPIVAFTTYHSLPALTTAHSSHHLPRWSLVIIDEAHRSSGNVHSRSATIHDDAAIPAQRRLYMTATPRVWTTEGPRHRGKTPLKVASMNDPAIYGPVVYQLGLADAIDRGILADYRITVPVVNDEELHAFLHTQWAAPHHDGVRLAATQVGLLRAMAAHNLRRVISFHSRIQYADNFSKTLPKTVAAAARNTGIRRLWTHALHSKSSARSRAWHLNEFATIPLLRRLGPHRSALDGAVLCNVRVLSEGVDVPDADAVLFADPKRSASEIIQALGRALRQPLGSGKIATLIIPVYVGQRQTTEQALTSSDFAVVWEVLNGLSAHDAKLYHRFPGTGGKDKNRPTEADPSPERADEIALAIGVRAHQPDTGLWNEGYTAAVRFFKKHGHLDIPSDYTDHTGYHLGLWLGQQRSLYAEGSLPPDRALALTTLNISWPHPPESFEYHLAKAVTAATAHDTLALTTATEHADEDLIAWLHQQRTLANDNQLPPDRVRALSAADPWWNPPWGIDWQHTYAHLRGQLAGNIPPHKVITPSGHPAEPWLDDNITHLHDLEPAQGHLLAQLAIYHPHCHPHAMLLRHHSAPAVREFYRGLRALRQFHHREGHTDVPSYHRETLHNDVVRLGRWLARCRNNAAQMPTPQIEALQALGVQLDPIFRPATLTQDGQEENLTTLPRSTRVATR</sequence>
<dbReference type="SMART" id="SM00490">
    <property type="entry name" value="HELICc"/>
    <property type="match status" value="1"/>
</dbReference>
<dbReference type="PROSITE" id="PS00690">
    <property type="entry name" value="DEAH_ATP_HELICASE"/>
    <property type="match status" value="1"/>
</dbReference>
<evidence type="ECO:0000313" key="5">
    <source>
        <dbReference type="EMBL" id="MDT0382433.1"/>
    </source>
</evidence>
<dbReference type="PROSITE" id="PS51194">
    <property type="entry name" value="HELICASE_CTER"/>
    <property type="match status" value="1"/>
</dbReference>
<protein>
    <submittedName>
        <fullName evidence="5">Helicase associated domain protein</fullName>
    </submittedName>
</protein>
<proteinExistence type="predicted"/>
<reference evidence="6" key="1">
    <citation type="submission" date="2023-07" db="EMBL/GenBank/DDBJ databases">
        <title>30 novel species of actinomycetes from the DSMZ collection.</title>
        <authorList>
            <person name="Nouioui I."/>
        </authorList>
    </citation>
    <scope>NUCLEOTIDE SEQUENCE [LARGE SCALE GENOMIC DNA]</scope>
    <source>
        <strain evidence="6">DSM 42041</strain>
    </source>
</reference>
<dbReference type="InterPro" id="IPR014001">
    <property type="entry name" value="Helicase_ATP-bd"/>
</dbReference>
<feature type="compositionally biased region" description="Basic and acidic residues" evidence="2">
    <location>
        <begin position="429"/>
        <end position="444"/>
    </location>
</feature>